<feature type="chain" id="PRO_5040126448" evidence="2">
    <location>
        <begin position="22"/>
        <end position="317"/>
    </location>
</feature>
<dbReference type="PANTHER" id="PTHR43157">
    <property type="entry name" value="PHOSPHATIDYLINOSITOL-GLYCAN BIOSYNTHESIS CLASS F PROTEIN-RELATED"/>
    <property type="match status" value="1"/>
</dbReference>
<evidence type="ECO:0000256" key="1">
    <source>
        <dbReference type="ARBA" id="ARBA00023002"/>
    </source>
</evidence>
<evidence type="ECO:0000313" key="3">
    <source>
        <dbReference type="EMBL" id="CAH1108859.1"/>
    </source>
</evidence>
<dbReference type="SUPFAM" id="SSF51735">
    <property type="entry name" value="NAD(P)-binding Rossmann-fold domains"/>
    <property type="match status" value="1"/>
</dbReference>
<name>A0A9P0GAY7_9CUCU</name>
<protein>
    <submittedName>
        <fullName evidence="3">Uncharacterized protein</fullName>
    </submittedName>
</protein>
<accession>A0A9P0GAY7</accession>
<dbReference type="GO" id="GO:0016491">
    <property type="term" value="F:oxidoreductase activity"/>
    <property type="evidence" value="ECO:0007669"/>
    <property type="project" value="UniProtKB-KW"/>
</dbReference>
<organism evidence="3 4">
    <name type="scientific">Psylliodes chrysocephalus</name>
    <dbReference type="NCBI Taxonomy" id="3402493"/>
    <lineage>
        <taxon>Eukaryota</taxon>
        <taxon>Metazoa</taxon>
        <taxon>Ecdysozoa</taxon>
        <taxon>Arthropoda</taxon>
        <taxon>Hexapoda</taxon>
        <taxon>Insecta</taxon>
        <taxon>Pterygota</taxon>
        <taxon>Neoptera</taxon>
        <taxon>Endopterygota</taxon>
        <taxon>Coleoptera</taxon>
        <taxon>Polyphaga</taxon>
        <taxon>Cucujiformia</taxon>
        <taxon>Chrysomeloidea</taxon>
        <taxon>Chrysomelidae</taxon>
        <taxon>Galerucinae</taxon>
        <taxon>Alticini</taxon>
        <taxon>Psylliodes</taxon>
    </lineage>
</organism>
<dbReference type="AlphaFoldDB" id="A0A9P0GAY7"/>
<evidence type="ECO:0000256" key="2">
    <source>
        <dbReference type="SAM" id="SignalP"/>
    </source>
</evidence>
<sequence>MLCFIIFCIFFIGILSKVTNAWCCSKVCLVGKTAIITGGNSGIGYQIALSLASRGCKVIIADKDDGSRSKHKIMEETNNKNIFVKKMDLASLNSVRKFAEYIKETQPKIDILINNAGIGSTALKFTEDGLQRTMQINYLGHFLLTYLLLDVMKKSAPSRIIFTNSIGCFFTLLKLEDLDPRENYPNPYKIYLKSKLFLAVAAKHFASKLRDSNVTVNSFHPGAARSGIFLKAVNDEISLYPIVLGLLTIPFGKSTEEAAQTAIHLACDKKVEDVTGKFFLECRQFLMPFQTTNTEFCKEVFEYSKKLVKLKPEEYTI</sequence>
<reference evidence="3" key="1">
    <citation type="submission" date="2022-01" db="EMBL/GenBank/DDBJ databases">
        <authorList>
            <person name="King R."/>
        </authorList>
    </citation>
    <scope>NUCLEOTIDE SEQUENCE</scope>
</reference>
<dbReference type="EMBL" id="OV651815">
    <property type="protein sequence ID" value="CAH1108859.1"/>
    <property type="molecule type" value="Genomic_DNA"/>
</dbReference>
<dbReference type="Gene3D" id="3.40.50.720">
    <property type="entry name" value="NAD(P)-binding Rossmann-like Domain"/>
    <property type="match status" value="1"/>
</dbReference>
<keyword evidence="2" id="KW-0732">Signal</keyword>
<dbReference type="Pfam" id="PF00106">
    <property type="entry name" value="adh_short"/>
    <property type="match status" value="1"/>
</dbReference>
<feature type="signal peptide" evidence="2">
    <location>
        <begin position="1"/>
        <end position="21"/>
    </location>
</feature>
<keyword evidence="4" id="KW-1185">Reference proteome</keyword>
<dbReference type="OrthoDB" id="191139at2759"/>
<dbReference type="CDD" id="cd05327">
    <property type="entry name" value="retinol-DH_like_SDR_c_like"/>
    <property type="match status" value="1"/>
</dbReference>
<dbReference type="Proteomes" id="UP001153636">
    <property type="component" value="Chromosome 3"/>
</dbReference>
<evidence type="ECO:0000313" key="4">
    <source>
        <dbReference type="Proteomes" id="UP001153636"/>
    </source>
</evidence>
<gene>
    <name evidence="3" type="ORF">PSYICH_LOCUS9377</name>
</gene>
<dbReference type="InterPro" id="IPR002347">
    <property type="entry name" value="SDR_fam"/>
</dbReference>
<dbReference type="PANTHER" id="PTHR43157:SF31">
    <property type="entry name" value="PHOSPHATIDYLINOSITOL-GLYCAN BIOSYNTHESIS CLASS F PROTEIN"/>
    <property type="match status" value="1"/>
</dbReference>
<proteinExistence type="predicted"/>
<dbReference type="PRINTS" id="PR00081">
    <property type="entry name" value="GDHRDH"/>
</dbReference>
<dbReference type="InterPro" id="IPR036291">
    <property type="entry name" value="NAD(P)-bd_dom_sf"/>
</dbReference>
<keyword evidence="1" id="KW-0560">Oxidoreductase</keyword>